<reference evidence="2 3" key="1">
    <citation type="submission" date="2015-08" db="EMBL/GenBank/DDBJ databases">
        <title>Genomic sequence of Lactobacillus heilongjiangensis DSM 28069, isolated from Chinese traditional pickle.</title>
        <authorList>
            <person name="Jiang X."/>
            <person name="Zheng B."/>
            <person name="Cheng H."/>
        </authorList>
    </citation>
    <scope>NUCLEOTIDE SEQUENCE [LARGE SCALE GENOMIC DNA]</scope>
    <source>
        <strain evidence="2 3">DSM 28069</strain>
    </source>
</reference>
<name>A0A0K2LFH9_9LACO</name>
<dbReference type="STRING" id="1074467.JP39_12045"/>
<dbReference type="InterPro" id="IPR001633">
    <property type="entry name" value="EAL_dom"/>
</dbReference>
<evidence type="ECO:0000313" key="2">
    <source>
        <dbReference type="EMBL" id="ALB30030.1"/>
    </source>
</evidence>
<dbReference type="AlphaFoldDB" id="A0A0K2LFH9"/>
<evidence type="ECO:0000313" key="3">
    <source>
        <dbReference type="Proteomes" id="UP000061546"/>
    </source>
</evidence>
<sequence>MGRGEFKTKYSFFVQSQVNKSDNSIFGYEVLLRKEDNGSWHLPQDFTELSIPEQVRLVERTANNIKDSLGTTDKVISFNLNSQQADDPYTLGEIIALKKRINPIKLTIELTEAMSLDKIKEFSLLLHQYDIPLVIDDVGTGSNTFDNIQHLLPYVDKIKLAMQNLRMAGKADKIPEYISFWVHQAEDYCLDMVLEGVEDCKDQILAKKYGINIQQGYLYGKPAKI</sequence>
<dbReference type="CDD" id="cd01948">
    <property type="entry name" value="EAL"/>
    <property type="match status" value="1"/>
</dbReference>
<dbReference type="SUPFAM" id="SSF141868">
    <property type="entry name" value="EAL domain-like"/>
    <property type="match status" value="1"/>
</dbReference>
<dbReference type="Proteomes" id="UP000061546">
    <property type="component" value="Chromosome"/>
</dbReference>
<dbReference type="InterPro" id="IPR035919">
    <property type="entry name" value="EAL_sf"/>
</dbReference>
<dbReference type="OrthoDB" id="8731447at2"/>
<dbReference type="PROSITE" id="PS50883">
    <property type="entry name" value="EAL"/>
    <property type="match status" value="1"/>
</dbReference>
<dbReference type="PANTHER" id="PTHR33121:SF70">
    <property type="entry name" value="SIGNALING PROTEIN YKOW"/>
    <property type="match status" value="1"/>
</dbReference>
<dbReference type="Pfam" id="PF00563">
    <property type="entry name" value="EAL"/>
    <property type="match status" value="1"/>
</dbReference>
<dbReference type="KEGG" id="lhi:JP39_12045"/>
<dbReference type="SMART" id="SM00052">
    <property type="entry name" value="EAL"/>
    <property type="match status" value="1"/>
</dbReference>
<dbReference type="InterPro" id="IPR050706">
    <property type="entry name" value="Cyclic-di-GMP_PDE-like"/>
</dbReference>
<proteinExistence type="predicted"/>
<protein>
    <submittedName>
        <fullName evidence="2">Diguanylate cyclase</fullName>
    </submittedName>
</protein>
<dbReference type="GO" id="GO:0071111">
    <property type="term" value="F:cyclic-guanylate-specific phosphodiesterase activity"/>
    <property type="evidence" value="ECO:0007669"/>
    <property type="project" value="InterPro"/>
</dbReference>
<dbReference type="PANTHER" id="PTHR33121">
    <property type="entry name" value="CYCLIC DI-GMP PHOSPHODIESTERASE PDEF"/>
    <property type="match status" value="1"/>
</dbReference>
<organism evidence="2 3">
    <name type="scientific">Companilactobacillus heilongjiangensis</name>
    <dbReference type="NCBI Taxonomy" id="1074467"/>
    <lineage>
        <taxon>Bacteria</taxon>
        <taxon>Bacillati</taxon>
        <taxon>Bacillota</taxon>
        <taxon>Bacilli</taxon>
        <taxon>Lactobacillales</taxon>
        <taxon>Lactobacillaceae</taxon>
        <taxon>Companilactobacillus</taxon>
    </lineage>
</organism>
<accession>A0A0K2LFH9</accession>
<evidence type="ECO:0000259" key="1">
    <source>
        <dbReference type="PROSITE" id="PS50883"/>
    </source>
</evidence>
<feature type="domain" description="EAL" evidence="1">
    <location>
        <begin position="1"/>
        <end position="225"/>
    </location>
</feature>
<dbReference type="Gene3D" id="3.20.20.450">
    <property type="entry name" value="EAL domain"/>
    <property type="match status" value="1"/>
</dbReference>
<gene>
    <name evidence="2" type="ORF">JP39_12045</name>
</gene>
<dbReference type="EMBL" id="CP012559">
    <property type="protein sequence ID" value="ALB30030.1"/>
    <property type="molecule type" value="Genomic_DNA"/>
</dbReference>
<keyword evidence="3" id="KW-1185">Reference proteome</keyword>